<evidence type="ECO:0000313" key="2">
    <source>
        <dbReference type="EMBL" id="QGZ64083.1"/>
    </source>
</evidence>
<dbReference type="PANTHER" id="PTHR37625">
    <property type="entry name" value="OUTER MEMBRANE LIPOPROTEIN-RELATED"/>
    <property type="match status" value="1"/>
</dbReference>
<sequence length="170" mass="18912">MLMSIRVAALAFVTSLAACASDTSKNAHEPVKLELVFVASSNVNPDDQKRAAPVIVRLYELKNADAFNSADFFSLQEKDKALLADDQLMRDQFQLRPGEQKVIRRNADQATTTLGVIAAYRDLPNSVWRSTWTLPPSPSAAWYHRSPKLKLTIKLDANAIKISDEQPKSK</sequence>
<proteinExistence type="predicted"/>
<dbReference type="NCBIfam" id="TIGR03352">
    <property type="entry name" value="VI_chp_3"/>
    <property type="match status" value="1"/>
</dbReference>
<organism evidence="2 3">
    <name type="scientific">Paraburkholderia acidisoli</name>
    <dbReference type="NCBI Taxonomy" id="2571748"/>
    <lineage>
        <taxon>Bacteria</taxon>
        <taxon>Pseudomonadati</taxon>
        <taxon>Pseudomonadota</taxon>
        <taxon>Betaproteobacteria</taxon>
        <taxon>Burkholderiales</taxon>
        <taxon>Burkholderiaceae</taxon>
        <taxon>Paraburkholderia</taxon>
    </lineage>
</organism>
<dbReference type="Gene3D" id="2.60.40.4150">
    <property type="entry name" value="Type VI secretion system, lipoprotein SciN"/>
    <property type="match status" value="1"/>
</dbReference>
<dbReference type="PANTHER" id="PTHR37625:SF4">
    <property type="entry name" value="OUTER MEMBRANE LIPOPROTEIN"/>
    <property type="match status" value="1"/>
</dbReference>
<dbReference type="Pfam" id="PF12790">
    <property type="entry name" value="T6SS-SciN"/>
    <property type="match status" value="1"/>
</dbReference>
<evidence type="ECO:0000256" key="1">
    <source>
        <dbReference type="SAM" id="SignalP"/>
    </source>
</evidence>
<keyword evidence="2" id="KW-0449">Lipoprotein</keyword>
<name>A0A7Z2GLN2_9BURK</name>
<dbReference type="RefSeq" id="WP_158953185.1">
    <property type="nucleotide sequence ID" value="NZ_CP046914.1"/>
</dbReference>
<protein>
    <submittedName>
        <fullName evidence="2">Type VI secretion system lipoprotein TssJ</fullName>
    </submittedName>
</protein>
<reference evidence="2 3" key="1">
    <citation type="submission" date="2019-12" db="EMBL/GenBank/DDBJ databases">
        <title>Paraburkholderia acidiphila 7Q-K02 sp. nov and Paraburkholderia acidisoli DHF22 sp. nov., two strains isolated from forest soil.</title>
        <authorList>
            <person name="Gao Z."/>
            <person name="Qiu L."/>
        </authorList>
    </citation>
    <scope>NUCLEOTIDE SEQUENCE [LARGE SCALE GENOMIC DNA]</scope>
    <source>
        <strain evidence="2 3">DHF22</strain>
    </source>
</reference>
<accession>A0A7Z2GLN2</accession>
<keyword evidence="1" id="KW-0732">Signal</keyword>
<dbReference type="InterPro" id="IPR017734">
    <property type="entry name" value="T6SS_SciN"/>
</dbReference>
<dbReference type="EMBL" id="CP046914">
    <property type="protein sequence ID" value="QGZ64083.1"/>
    <property type="molecule type" value="Genomic_DNA"/>
</dbReference>
<dbReference type="PROSITE" id="PS51257">
    <property type="entry name" value="PROKAR_LIPOPROTEIN"/>
    <property type="match status" value="1"/>
</dbReference>
<dbReference type="KEGG" id="pacs:FAZ98_20310"/>
<evidence type="ECO:0000313" key="3">
    <source>
        <dbReference type="Proteomes" id="UP000433577"/>
    </source>
</evidence>
<dbReference type="AlphaFoldDB" id="A0A7Z2GLN2"/>
<feature type="signal peptide" evidence="1">
    <location>
        <begin position="1"/>
        <end position="20"/>
    </location>
</feature>
<gene>
    <name evidence="2" type="primary">tssJ</name>
    <name evidence="2" type="ORF">FAZ98_20310</name>
</gene>
<dbReference type="Proteomes" id="UP000433577">
    <property type="component" value="Chromosome 2"/>
</dbReference>
<dbReference type="InterPro" id="IPR038706">
    <property type="entry name" value="Type_VI_SciN-like_sf"/>
</dbReference>
<keyword evidence="3" id="KW-1185">Reference proteome</keyword>
<dbReference type="OrthoDB" id="5471061at2"/>
<feature type="chain" id="PRO_5031191888" evidence="1">
    <location>
        <begin position="21"/>
        <end position="170"/>
    </location>
</feature>